<dbReference type="InterPro" id="IPR000504">
    <property type="entry name" value="RRM_dom"/>
</dbReference>
<feature type="compositionally biased region" description="Polar residues" evidence="4">
    <location>
        <begin position="248"/>
        <end position="262"/>
    </location>
</feature>
<dbReference type="CDD" id="cd12510">
    <property type="entry name" value="RRM1_RBM12_like"/>
    <property type="match status" value="1"/>
</dbReference>
<dbReference type="EMBL" id="CADEPM010000007">
    <property type="protein sequence ID" value="CAB3408353.1"/>
    <property type="molecule type" value="Genomic_DNA"/>
</dbReference>
<dbReference type="Gene3D" id="3.30.70.330">
    <property type="match status" value="3"/>
</dbReference>
<dbReference type="InterPro" id="IPR035979">
    <property type="entry name" value="RBD_domain_sf"/>
</dbReference>
<keyword evidence="1" id="KW-0677">Repeat</keyword>
<proteinExistence type="predicted"/>
<keyword evidence="2 3" id="KW-0694">RNA-binding</keyword>
<dbReference type="CDD" id="cd12254">
    <property type="entry name" value="RRM_hnRNPH_ESRPs_RBM12_like"/>
    <property type="match status" value="1"/>
</dbReference>
<dbReference type="Pfam" id="PF00076">
    <property type="entry name" value="RRM_1"/>
    <property type="match status" value="1"/>
</dbReference>
<evidence type="ECO:0000259" key="5">
    <source>
        <dbReference type="PROSITE" id="PS50102"/>
    </source>
</evidence>
<evidence type="ECO:0000256" key="1">
    <source>
        <dbReference type="ARBA" id="ARBA00022737"/>
    </source>
</evidence>
<dbReference type="PANTHER" id="PTHR13976">
    <property type="entry name" value="HETEROGENEOUS NUCLEAR RIBONUCLEOPROTEIN-RELATED"/>
    <property type="match status" value="1"/>
</dbReference>
<keyword evidence="7" id="KW-1185">Reference proteome</keyword>
<comment type="caution">
    <text evidence="6">The sequence shown here is derived from an EMBL/GenBank/DDBJ whole genome shotgun (WGS) entry which is preliminary data.</text>
</comment>
<evidence type="ECO:0000313" key="6">
    <source>
        <dbReference type="EMBL" id="CAB3408353.1"/>
    </source>
</evidence>
<dbReference type="Proteomes" id="UP000494206">
    <property type="component" value="Unassembled WGS sequence"/>
</dbReference>
<protein>
    <recommendedName>
        <fullName evidence="5">RRM domain-containing protein</fullName>
    </recommendedName>
</protein>
<accession>A0A8S1F9G7</accession>
<evidence type="ECO:0000256" key="4">
    <source>
        <dbReference type="SAM" id="MobiDB-lite"/>
    </source>
</evidence>
<feature type="compositionally biased region" description="Basic and acidic residues" evidence="4">
    <location>
        <begin position="183"/>
        <end position="194"/>
    </location>
</feature>
<dbReference type="SMART" id="SM00360">
    <property type="entry name" value="RRM"/>
    <property type="match status" value="3"/>
</dbReference>
<evidence type="ECO:0000256" key="3">
    <source>
        <dbReference type="PROSITE-ProRule" id="PRU00176"/>
    </source>
</evidence>
<feature type="region of interest" description="Disordered" evidence="4">
    <location>
        <begin position="136"/>
        <end position="319"/>
    </location>
</feature>
<organism evidence="6 7">
    <name type="scientific">Caenorhabditis bovis</name>
    <dbReference type="NCBI Taxonomy" id="2654633"/>
    <lineage>
        <taxon>Eukaryota</taxon>
        <taxon>Metazoa</taxon>
        <taxon>Ecdysozoa</taxon>
        <taxon>Nematoda</taxon>
        <taxon>Chromadorea</taxon>
        <taxon>Rhabditida</taxon>
        <taxon>Rhabditina</taxon>
        <taxon>Rhabditomorpha</taxon>
        <taxon>Rhabditoidea</taxon>
        <taxon>Rhabditidae</taxon>
        <taxon>Peloderinae</taxon>
        <taxon>Caenorhabditis</taxon>
    </lineage>
</organism>
<dbReference type="InterPro" id="IPR012677">
    <property type="entry name" value="Nucleotide-bd_a/b_plait_sf"/>
</dbReference>
<dbReference type="OrthoDB" id="2588702at2759"/>
<dbReference type="InterPro" id="IPR050666">
    <property type="entry name" value="ESRP"/>
</dbReference>
<feature type="compositionally biased region" description="Basic residues" evidence="4">
    <location>
        <begin position="434"/>
        <end position="447"/>
    </location>
</feature>
<feature type="compositionally biased region" description="Basic residues" evidence="4">
    <location>
        <begin position="455"/>
        <end position="467"/>
    </location>
</feature>
<dbReference type="SUPFAM" id="SSF54928">
    <property type="entry name" value="RNA-binding domain, RBD"/>
    <property type="match status" value="3"/>
</dbReference>
<dbReference type="AlphaFoldDB" id="A0A8S1F9G7"/>
<gene>
    <name evidence="6" type="ORF">CBOVIS_LOCUS10141</name>
</gene>
<feature type="domain" description="RRM" evidence="5">
    <location>
        <begin position="678"/>
        <end position="756"/>
    </location>
</feature>
<evidence type="ECO:0000313" key="7">
    <source>
        <dbReference type="Proteomes" id="UP000494206"/>
    </source>
</evidence>
<feature type="region of interest" description="Disordered" evidence="4">
    <location>
        <begin position="408"/>
        <end position="467"/>
    </location>
</feature>
<evidence type="ECO:0000256" key="2">
    <source>
        <dbReference type="ARBA" id="ARBA00022884"/>
    </source>
</evidence>
<dbReference type="PROSITE" id="PS50102">
    <property type="entry name" value="RRM"/>
    <property type="match status" value="1"/>
</dbReference>
<feature type="compositionally biased region" description="Basic and acidic residues" evidence="4">
    <location>
        <begin position="231"/>
        <end position="247"/>
    </location>
</feature>
<reference evidence="6 7" key="1">
    <citation type="submission" date="2020-04" db="EMBL/GenBank/DDBJ databases">
        <authorList>
            <person name="Laetsch R D."/>
            <person name="Stevens L."/>
            <person name="Kumar S."/>
            <person name="Blaxter L. M."/>
        </authorList>
    </citation>
    <scope>NUCLEOTIDE SEQUENCE [LARGE SCALE GENOMIC DNA]</scope>
</reference>
<dbReference type="GO" id="GO:0003723">
    <property type="term" value="F:RNA binding"/>
    <property type="evidence" value="ECO:0007669"/>
    <property type="project" value="UniProtKB-UniRule"/>
</dbReference>
<name>A0A8S1F9G7_9PELO</name>
<sequence length="756" mass="85136">MSVIIRLQNLPLSAAASDVRAFFSGLKIPDGAVHIVGGPEGDVFIGFASDEDARQAMKRDRMKLHNSEIRLLLSSKTEMNAVIEQAKAGYFSPKDSELQSTAPLSAAWNERQMYPPQRPSFPKYVADDTNKPAYARMDYAPRRSPPRRSPPRRLSPPRRSPPKEIYEGGYIGKFDTRPPYQPFEERSRAVREETPENGLKDAFANLPPHLRPPHGIPPPHMRHLLPPKIESPSDIRKSDSDSWRESRFNSASEPPVYPTNTRAPLIKTLPELPKNGARKPLLGNGAPPFNERPVPPQLPPFVKKAAPPTSSPNGQQSTTNSEKYYIELTRLPNDLLSPANLEEFIKPSTPLTLSSAKVVFGPGGIHVHTIVRLESRADMTRMLSRDGEMGIKIRESSKRDFDDAIDGVLPLATTPGMEDENRPRRRRSPEIRRSRSPPRRRRSRERSRRMSPDRSKRRRSRSPRSFKPHTDLNRWCVQITNVPFKCKEDELQAWFAQKVKPAKLVRTHYADGNASDRWIAEFSSQSLMRRAMSIKGLCSGRTLRLQYIDNDLADELMRIEDVYGAEKKQQNEALRDYAMKELESRNHHLMSDDDPQYPSTSQMPLPPPPTFFPRGPQRGVPPHMVRGGIAPRAGYHGYPMRGMLPYGGGMYRGNRKPSEPPTVNPISEMARSLGPPGTVVSCSGFPRDVTLEDVLKFFDAYNPDHNSVRIRRGDDGLMTGECMLALDTPEHAIEAAKNLNGATIKDQLIKVEVPNV</sequence>